<feature type="compositionally biased region" description="Low complexity" evidence="1">
    <location>
        <begin position="119"/>
        <end position="139"/>
    </location>
</feature>
<feature type="compositionally biased region" description="Basic residues" evidence="1">
    <location>
        <begin position="280"/>
        <end position="289"/>
    </location>
</feature>
<keyword evidence="2" id="KW-1185">Reference proteome</keyword>
<feature type="compositionally biased region" description="Basic and acidic residues" evidence="1">
    <location>
        <begin position="99"/>
        <end position="111"/>
    </location>
</feature>
<dbReference type="Proteomes" id="UP000025227">
    <property type="component" value="Unplaced"/>
</dbReference>
<feature type="compositionally biased region" description="Basic residues" evidence="1">
    <location>
        <begin position="19"/>
        <end position="40"/>
    </location>
</feature>
<evidence type="ECO:0000256" key="1">
    <source>
        <dbReference type="SAM" id="MobiDB-lite"/>
    </source>
</evidence>
<organism evidence="2 3">
    <name type="scientific">Haemonchus contortus</name>
    <name type="common">Barber pole worm</name>
    <dbReference type="NCBI Taxonomy" id="6289"/>
    <lineage>
        <taxon>Eukaryota</taxon>
        <taxon>Metazoa</taxon>
        <taxon>Ecdysozoa</taxon>
        <taxon>Nematoda</taxon>
        <taxon>Chromadorea</taxon>
        <taxon>Rhabditida</taxon>
        <taxon>Rhabditina</taxon>
        <taxon>Rhabditomorpha</taxon>
        <taxon>Strongyloidea</taxon>
        <taxon>Trichostrongylidae</taxon>
        <taxon>Haemonchus</taxon>
    </lineage>
</organism>
<dbReference type="PANTHER" id="PTHR16469:SF26">
    <property type="entry name" value="PHOSPHOGLYCERATE MUTASE FAMILY PROTEIN"/>
    <property type="match status" value="1"/>
</dbReference>
<feature type="compositionally biased region" description="Low complexity" evidence="1">
    <location>
        <begin position="149"/>
        <end position="201"/>
    </location>
</feature>
<evidence type="ECO:0000313" key="3">
    <source>
        <dbReference type="WBParaSite" id="HCON_00160350-00001"/>
    </source>
</evidence>
<dbReference type="InterPro" id="IPR013078">
    <property type="entry name" value="His_Pase_superF_clade-1"/>
</dbReference>
<accession>A0A7I4YXF7</accession>
<sequence length="599" mass="62933">MPKKSKSKHPKEGEGGKEPRKKKSKDKKKKEKKEKKPKKSSKVEQKGKTGGFGSRFKKSKATDKKKKGSTSEEKQSGSSMSNVQSTDTGTGPGGPTENDPAKKVEEGKKPDGPVQPPQGTDTAPGAGTATGTAPPAGAEAGTGTGTGTGAAPAGADAAAGSGTGTGAAPAGADAAAATGTGTGAAPAGNDATATGTGTGQEEAQKKADAAGGEKGPKEGSKKSGKGSKKSGKGSKKSAKGSKKGENEPKEAEEKKKGAEVRKSKSKQGIMKPITDLVQKVKGKTKRDHAKKSAEHASKDEKKTSSKEGIDKPDMLCSHWPRAASKKDVSRIIAVIRSAERVDRVFGADWTRTEAPHGYLTPTDLNVPNNPAARNLIESGVFHDNPPITAFGKCTIQLTARAMANRGVKSKRLICSPTLRCIQTAEALANFLKAKIVIEPGLLEPLAWYRATSQTLPDFHLDLLSKLYPIDTNYTPQYKLDQLQENFDREQEKEGVARINNVLRSLAQESREEPLIFVAHAITLAEAASLATSNSYTDKMEGGEMIDRIGLGVRFPPGSLVAIQCKGEGQSSSYDLCPGVVPPLSYGEFYTNQPVFEATA</sequence>
<feature type="compositionally biased region" description="Basic and acidic residues" evidence="1">
    <location>
        <begin position="242"/>
        <end position="262"/>
    </location>
</feature>
<dbReference type="AlphaFoldDB" id="A0A7I4YXF7"/>
<dbReference type="InterPro" id="IPR051710">
    <property type="entry name" value="Phosphatase_SH3-domain"/>
</dbReference>
<dbReference type="SUPFAM" id="SSF53254">
    <property type="entry name" value="Phosphoglycerate mutase-like"/>
    <property type="match status" value="1"/>
</dbReference>
<dbReference type="OMA" id="NRIVVIM"/>
<protein>
    <submittedName>
        <fullName evidence="3">Bromo domain-containing protein</fullName>
    </submittedName>
</protein>
<dbReference type="WBParaSite" id="HCON_00160350-00001">
    <property type="protein sequence ID" value="HCON_00160350-00001"/>
    <property type="gene ID" value="HCON_00160350"/>
</dbReference>
<name>A0A7I4YXF7_HAECO</name>
<feature type="region of interest" description="Disordered" evidence="1">
    <location>
        <begin position="1"/>
        <end position="315"/>
    </location>
</feature>
<evidence type="ECO:0000313" key="2">
    <source>
        <dbReference type="Proteomes" id="UP000025227"/>
    </source>
</evidence>
<dbReference type="PANTHER" id="PTHR16469">
    <property type="entry name" value="UBIQUITIN-ASSOCIATED AND SH3 DOMAIN-CONTAINING BA-RELATED"/>
    <property type="match status" value="1"/>
</dbReference>
<feature type="compositionally biased region" description="Basic residues" evidence="1">
    <location>
        <begin position="222"/>
        <end position="241"/>
    </location>
</feature>
<feature type="compositionally biased region" description="Polar residues" evidence="1">
    <location>
        <begin position="76"/>
        <end position="85"/>
    </location>
</feature>
<dbReference type="Gene3D" id="3.40.50.1240">
    <property type="entry name" value="Phosphoglycerate mutase-like"/>
    <property type="match status" value="1"/>
</dbReference>
<proteinExistence type="predicted"/>
<reference evidence="3" key="1">
    <citation type="submission" date="2020-12" db="UniProtKB">
        <authorList>
            <consortium name="WormBaseParasite"/>
        </authorList>
    </citation>
    <scope>IDENTIFICATION</scope>
    <source>
        <strain evidence="3">MHco3</strain>
    </source>
</reference>
<dbReference type="GO" id="GO:0016791">
    <property type="term" value="F:phosphatase activity"/>
    <property type="evidence" value="ECO:0007669"/>
    <property type="project" value="UniProtKB-ARBA"/>
</dbReference>
<dbReference type="Pfam" id="PF00300">
    <property type="entry name" value="His_Phos_1"/>
    <property type="match status" value="1"/>
</dbReference>
<dbReference type="InterPro" id="IPR029033">
    <property type="entry name" value="His_PPase_superfam"/>
</dbReference>
<feature type="compositionally biased region" description="Basic and acidic residues" evidence="1">
    <location>
        <begin position="290"/>
        <end position="313"/>
    </location>
</feature>
<feature type="compositionally biased region" description="Basic residues" evidence="1">
    <location>
        <begin position="55"/>
        <end position="68"/>
    </location>
</feature>
<dbReference type="CDD" id="cd07067">
    <property type="entry name" value="HP_PGM_like"/>
    <property type="match status" value="1"/>
</dbReference>
<dbReference type="OrthoDB" id="414418at2759"/>